<feature type="compositionally biased region" description="Basic and acidic residues" evidence="1">
    <location>
        <begin position="328"/>
        <end position="346"/>
    </location>
</feature>
<evidence type="ECO:0000313" key="3">
    <source>
        <dbReference type="Proteomes" id="UP001159363"/>
    </source>
</evidence>
<reference evidence="2 3" key="1">
    <citation type="submission" date="2023-02" db="EMBL/GenBank/DDBJ databases">
        <title>LHISI_Scaffold_Assembly.</title>
        <authorList>
            <person name="Stuart O.P."/>
            <person name="Cleave R."/>
            <person name="Magrath M.J.L."/>
            <person name="Mikheyev A.S."/>
        </authorList>
    </citation>
    <scope>NUCLEOTIDE SEQUENCE [LARGE SCALE GENOMIC DNA]</scope>
    <source>
        <strain evidence="2">Daus_M_001</strain>
        <tissue evidence="2">Leg muscle</tissue>
    </source>
</reference>
<feature type="compositionally biased region" description="Basic and acidic residues" evidence="1">
    <location>
        <begin position="219"/>
        <end position="233"/>
    </location>
</feature>
<dbReference type="Proteomes" id="UP001159363">
    <property type="component" value="Chromosome 1"/>
</dbReference>
<proteinExistence type="predicted"/>
<keyword evidence="3" id="KW-1185">Reference proteome</keyword>
<comment type="caution">
    <text evidence="2">The sequence shown here is derived from an EMBL/GenBank/DDBJ whole genome shotgun (WGS) entry which is preliminary data.</text>
</comment>
<protein>
    <submittedName>
        <fullName evidence="2">Uncharacterized protein</fullName>
    </submittedName>
</protein>
<evidence type="ECO:0000313" key="2">
    <source>
        <dbReference type="EMBL" id="KAJ8897554.1"/>
    </source>
</evidence>
<name>A0ABQ9ILN2_9NEOP</name>
<gene>
    <name evidence="2" type="ORF">PR048_002903</name>
</gene>
<evidence type="ECO:0000256" key="1">
    <source>
        <dbReference type="SAM" id="MobiDB-lite"/>
    </source>
</evidence>
<organism evidence="2 3">
    <name type="scientific">Dryococelus australis</name>
    <dbReference type="NCBI Taxonomy" id="614101"/>
    <lineage>
        <taxon>Eukaryota</taxon>
        <taxon>Metazoa</taxon>
        <taxon>Ecdysozoa</taxon>
        <taxon>Arthropoda</taxon>
        <taxon>Hexapoda</taxon>
        <taxon>Insecta</taxon>
        <taxon>Pterygota</taxon>
        <taxon>Neoptera</taxon>
        <taxon>Polyneoptera</taxon>
        <taxon>Phasmatodea</taxon>
        <taxon>Verophasmatodea</taxon>
        <taxon>Anareolatae</taxon>
        <taxon>Phasmatidae</taxon>
        <taxon>Eurycanthinae</taxon>
        <taxon>Dryococelus</taxon>
    </lineage>
</organism>
<feature type="region of interest" description="Disordered" evidence="1">
    <location>
        <begin position="900"/>
        <end position="957"/>
    </location>
</feature>
<feature type="compositionally biased region" description="Basic residues" evidence="1">
    <location>
        <begin position="938"/>
        <end position="948"/>
    </location>
</feature>
<feature type="region of interest" description="Disordered" evidence="1">
    <location>
        <begin position="202"/>
        <end position="233"/>
    </location>
</feature>
<sequence length="1009" mass="112846">MKKVDWGVGILISEESSKNKKNGELLPYEIRANSRGNRKHVIYCADISAVLLSASATTNMQKVYPSQRQQLRILTRPALADICVADGRFSGSSPERSTVDGERGELLAHWCVRTPKRPRNEINSKDAKDFYSKVGSEYSRAEDRNVRETDGRQENCSIIAHSSCSANRICRVITKLKNSIGKETPGEATLSDMERGWNARAEAAGVPRESPPASGLVQHDSHMRRSESEPGGDRARITVVGGECSSHCATAAPESLLTTGDKLPAVFRQRPVHAANISTLQQLNDNRCMTRRSVVVYEERNSGSTPTRRRHTRGRKLWTSSVAANCEESRDVSEDRGPRPSEDRRHGNCSRGLTVTSDRISLEDVEQCTATNRYVFATCKPVYFNNVEGMIACPLLSPDVRRHGTHRIGHRANKPPLYSLMAVVKRDTGHSVALFMCLTILPNVCCRSIPACRTTNRSSSLWLLVDDYHQNFAQMFMLFAMSFQASATTLLTVDRKLRDSKYYDLMDHQRREITEHMIRMENAFSRIFYACNSSTADVNVFANGLNNLRAGTEWDEERWSNARLQKECIAGRLKLPATRSEDGLGLLVDARAVLLGDEPVRLGGAELDTLRLAKLVPHMDGDGVAQHLHRVGALRLVEVELPLVPVHRVEGGRRVHGESPALLRRHLSGLQKQQATSGGAVARALASDHGGFTPVLDDAACQRVFSGYSRFPAHAFQRRSIQGSHFMSCPRMTGTYGSQLESPSLGGTKCHQSEFRLKAVHDKVSTFENNRRKKSLLLPAYILTGALSDMRPGKLVTMDRKVPYLNFRGTFIIHAKKVVSYVPDRRRWSAGFPGDLPFTPSFHSGIAPHSPRFPRFGSQDLDVEIRPDLLTKLQRYWTERRNDGGLSRGRLVGRKQHEYCTSSGPMDNSGKLLTAGRNPPTERRRMANASCQSLTGRRERRTATRRKQREVTRGIRHNGGASLKDALLLSVKQTERTVRLPDANITSTFWRTRAPLDLRAYYEAQYLVT</sequence>
<feature type="region of interest" description="Disordered" evidence="1">
    <location>
        <begin position="328"/>
        <end position="350"/>
    </location>
</feature>
<dbReference type="EMBL" id="JARBHB010000001">
    <property type="protein sequence ID" value="KAJ8897554.1"/>
    <property type="molecule type" value="Genomic_DNA"/>
</dbReference>
<accession>A0ABQ9ILN2</accession>